<dbReference type="GO" id="GO:0002161">
    <property type="term" value="F:aminoacyl-tRNA deacylase activity"/>
    <property type="evidence" value="ECO:0007669"/>
    <property type="project" value="InterPro"/>
</dbReference>
<dbReference type="EC" id="6.1.1.5" evidence="3"/>
<comment type="catalytic activity">
    <reaction evidence="10">
        <text>tRNA(Ile) + L-isoleucine + ATP = L-isoleucyl-tRNA(Ile) + AMP + diphosphate</text>
        <dbReference type="Rhea" id="RHEA:11060"/>
        <dbReference type="Rhea" id="RHEA-COMP:9666"/>
        <dbReference type="Rhea" id="RHEA-COMP:9695"/>
        <dbReference type="ChEBI" id="CHEBI:30616"/>
        <dbReference type="ChEBI" id="CHEBI:33019"/>
        <dbReference type="ChEBI" id="CHEBI:58045"/>
        <dbReference type="ChEBI" id="CHEBI:78442"/>
        <dbReference type="ChEBI" id="CHEBI:78528"/>
        <dbReference type="ChEBI" id="CHEBI:456215"/>
        <dbReference type="EC" id="6.1.1.5"/>
    </reaction>
</comment>
<dbReference type="NCBIfam" id="TIGR00392">
    <property type="entry name" value="ileS"/>
    <property type="match status" value="1"/>
</dbReference>
<dbReference type="HAMAP" id="MF_02002">
    <property type="entry name" value="Ile_tRNA_synth_type1"/>
    <property type="match status" value="1"/>
</dbReference>
<sequence>MASKPKPKKEENIYSNTVNLPKTSFDMRANSTVREPQLQAFWQEHRVYETLSRENPGEVFTLHDGPPYANGELHMGHALNKIVKDFINRYQLLKGRKAIYVPGWDTHGLPIELKAMQSVGDAAAAPPLKIRAKCRDFALKTVDAQREGFKRMGVWGDWDAPYITLEPAYEAAQLRVFGKMFLDGHIYRGLKPVHWSPSTMTALAEAELEYPDGHVSTSCFVGLPLTRLGEAAAAHAAALEGAELLVWTTTPWTLPSNRAAAVHPDLEYVVLESAAGARYVCAAALAVEVAAKLPALAGARALRVLPGSALVGAAYAAPLAQGAGVGEADAGRRPVLPAPELVTADAGTGIVHMAPGHGHEDFALAAAAGIAPFSPVDGEGRYEREAGAELAGLAVQGEGQDRVLALLAGAGRLLHTEPYAHRYPYDWRSKRPIIIRCTRQWFASVGELREAALAALEGVRFVPEVGRNRIASMVQGRSDWCISRQRAWGVPIPAFFDRATGEPVMDAATLAHVTEIVAREGSDAWWRRSVEDLLPPSHRALAPTLVKGADTMDVWFDSGTSWASVLAWDARKEEEGTEGHSADASPRPSLPPAPRFPADLYLEGSDQHRGWFQSSLLTALAATGRAPYRAVLTHGFLLDERGAKMSKSLGNVVDPRIVMLGGRDHKREPAYGADVLRLWVASVDYTADAPVGPTIVAQVADVYRKLRVTLRFLLGNLADFDPARDSVPFESLAATDRHLLRRLAALVDDCARAYDAFQFARVYQALQRFCVTDLSSFYLDASKDRLYVLAAGSDTRRAAQTTLTAVLRALLPVLAPLAPHLAEDAHLAAPWAGAGPASVFQGGWPAVPDEWRRPASQSEAAAVRALLAIRAEVNGLLECARVAKLLGASLEAAVDVHVSDPTLRDTLRALQAADNGQDTIQNACIVSQATVVEREEDLSHGEVRFVASAELPEDGGRLTVRLRRADGQKCARCWNYSEALGADAEHPHLCHRCLPVIKSLGVAPPPPAV</sequence>
<dbReference type="AlphaFoldDB" id="A0AAD9MM01"/>
<accession>A0AAD9MM01</accession>
<evidence type="ECO:0000256" key="10">
    <source>
        <dbReference type="ARBA" id="ARBA00048359"/>
    </source>
</evidence>
<evidence type="ECO:0000259" key="13">
    <source>
        <dbReference type="Pfam" id="PF00133"/>
    </source>
</evidence>
<name>A0AAD9MM01_PROWI</name>
<dbReference type="InterPro" id="IPR014729">
    <property type="entry name" value="Rossmann-like_a/b/a_fold"/>
</dbReference>
<dbReference type="EMBL" id="JASFZW010000003">
    <property type="protein sequence ID" value="KAK2078948.1"/>
    <property type="molecule type" value="Genomic_DNA"/>
</dbReference>
<dbReference type="GO" id="GO:0005739">
    <property type="term" value="C:mitochondrion"/>
    <property type="evidence" value="ECO:0007669"/>
    <property type="project" value="UniProtKB-SubCell"/>
</dbReference>
<dbReference type="GO" id="GO:0009791">
    <property type="term" value="P:post-embryonic development"/>
    <property type="evidence" value="ECO:0007669"/>
    <property type="project" value="UniProtKB-ARBA"/>
</dbReference>
<keyword evidence="8 11" id="KW-0030">Aminoacyl-tRNA synthetase</keyword>
<proteinExistence type="inferred from homology"/>
<organism evidence="16 17">
    <name type="scientific">Prototheca wickerhamii</name>
    <dbReference type="NCBI Taxonomy" id="3111"/>
    <lineage>
        <taxon>Eukaryota</taxon>
        <taxon>Viridiplantae</taxon>
        <taxon>Chlorophyta</taxon>
        <taxon>core chlorophytes</taxon>
        <taxon>Trebouxiophyceae</taxon>
        <taxon>Chlorellales</taxon>
        <taxon>Chlorellaceae</taxon>
        <taxon>Prototheca</taxon>
    </lineage>
</organism>
<dbReference type="InterPro" id="IPR010663">
    <property type="entry name" value="Znf_FPG/IleRS"/>
</dbReference>
<dbReference type="InterPro" id="IPR002300">
    <property type="entry name" value="aa-tRNA-synth_Ia"/>
</dbReference>
<comment type="similarity">
    <text evidence="2 11">Belongs to the class-I aminoacyl-tRNA synthetase family.</text>
</comment>
<feature type="domain" description="Zinc finger FPG/IleRS-type" evidence="14">
    <location>
        <begin position="967"/>
        <end position="995"/>
    </location>
</feature>
<dbReference type="SUPFAM" id="SSF50677">
    <property type="entry name" value="ValRS/IleRS/LeuRS editing domain"/>
    <property type="match status" value="1"/>
</dbReference>
<dbReference type="Gene3D" id="3.40.50.620">
    <property type="entry name" value="HUPs"/>
    <property type="match status" value="2"/>
</dbReference>
<evidence type="ECO:0000313" key="17">
    <source>
        <dbReference type="Proteomes" id="UP001255856"/>
    </source>
</evidence>
<dbReference type="InterPro" id="IPR009080">
    <property type="entry name" value="tRNAsynth_Ia_anticodon-bd"/>
</dbReference>
<dbReference type="PROSITE" id="PS00178">
    <property type="entry name" value="AA_TRNA_LIGASE_I"/>
    <property type="match status" value="1"/>
</dbReference>
<dbReference type="InterPro" id="IPR033708">
    <property type="entry name" value="Anticodon_Ile_BEm"/>
</dbReference>
<dbReference type="GO" id="GO:0004822">
    <property type="term" value="F:isoleucine-tRNA ligase activity"/>
    <property type="evidence" value="ECO:0007669"/>
    <property type="project" value="UniProtKB-EC"/>
</dbReference>
<dbReference type="SUPFAM" id="SSF47323">
    <property type="entry name" value="Anticodon-binding domain of a subclass of class I aminoacyl-tRNA synthetases"/>
    <property type="match status" value="1"/>
</dbReference>
<dbReference type="InterPro" id="IPR002301">
    <property type="entry name" value="Ile-tRNA-ligase"/>
</dbReference>
<dbReference type="Pfam" id="PF00133">
    <property type="entry name" value="tRNA-synt_1"/>
    <property type="match status" value="1"/>
</dbReference>
<keyword evidence="7 11" id="KW-0648">Protein biosynthesis</keyword>
<feature type="region of interest" description="Disordered" evidence="12">
    <location>
        <begin position="573"/>
        <end position="597"/>
    </location>
</feature>
<keyword evidence="6 11" id="KW-0067">ATP-binding</keyword>
<dbReference type="CDD" id="cd07960">
    <property type="entry name" value="Anticodon_Ia_Ile_BEm"/>
    <property type="match status" value="1"/>
</dbReference>
<dbReference type="GO" id="GO:0005524">
    <property type="term" value="F:ATP binding"/>
    <property type="evidence" value="ECO:0007669"/>
    <property type="project" value="UniProtKB-KW"/>
</dbReference>
<dbReference type="Gene3D" id="1.10.10.830">
    <property type="entry name" value="Ile-tRNA synthetase CP2 domain-like"/>
    <property type="match status" value="1"/>
</dbReference>
<evidence type="ECO:0000256" key="2">
    <source>
        <dbReference type="ARBA" id="ARBA00005594"/>
    </source>
</evidence>
<evidence type="ECO:0000256" key="5">
    <source>
        <dbReference type="ARBA" id="ARBA00022741"/>
    </source>
</evidence>
<feature type="domain" description="Aminoacyl-tRNA synthetase class Ia" evidence="13">
    <location>
        <begin position="38"/>
        <end position="688"/>
    </location>
</feature>
<evidence type="ECO:0000256" key="12">
    <source>
        <dbReference type="SAM" id="MobiDB-lite"/>
    </source>
</evidence>
<evidence type="ECO:0000259" key="15">
    <source>
        <dbReference type="Pfam" id="PF08264"/>
    </source>
</evidence>
<dbReference type="FunFam" id="3.40.50.620:FF:000111">
    <property type="entry name" value="Mitochondrial isoleucyl-tRNA synthetase"/>
    <property type="match status" value="1"/>
</dbReference>
<evidence type="ECO:0000256" key="6">
    <source>
        <dbReference type="ARBA" id="ARBA00022840"/>
    </source>
</evidence>
<dbReference type="Gene3D" id="3.90.740.10">
    <property type="entry name" value="Valyl/Leucyl/Isoleucyl-tRNA synthetase, editing domain"/>
    <property type="match status" value="1"/>
</dbReference>
<dbReference type="Gene3D" id="1.10.730.20">
    <property type="match status" value="1"/>
</dbReference>
<keyword evidence="4 11" id="KW-0436">Ligase</keyword>
<dbReference type="Proteomes" id="UP001255856">
    <property type="component" value="Unassembled WGS sequence"/>
</dbReference>
<dbReference type="GO" id="GO:0006428">
    <property type="term" value="P:isoleucyl-tRNA aminoacylation"/>
    <property type="evidence" value="ECO:0007669"/>
    <property type="project" value="InterPro"/>
</dbReference>
<evidence type="ECO:0000256" key="4">
    <source>
        <dbReference type="ARBA" id="ARBA00022598"/>
    </source>
</evidence>
<dbReference type="GO" id="GO:0000049">
    <property type="term" value="F:tRNA binding"/>
    <property type="evidence" value="ECO:0007669"/>
    <property type="project" value="InterPro"/>
</dbReference>
<reference evidence="16" key="1">
    <citation type="submission" date="2021-01" db="EMBL/GenBank/DDBJ databases">
        <authorList>
            <person name="Eckstrom K.M.E."/>
        </authorList>
    </citation>
    <scope>NUCLEOTIDE SEQUENCE</scope>
    <source>
        <strain evidence="16">UVCC 0001</strain>
    </source>
</reference>
<dbReference type="InterPro" id="IPR009008">
    <property type="entry name" value="Val/Leu/Ile-tRNA-synth_edit"/>
</dbReference>
<protein>
    <recommendedName>
        <fullName evidence="3">isoleucine--tRNA ligase</fullName>
        <ecNumber evidence="3">6.1.1.5</ecNumber>
    </recommendedName>
    <alternativeName>
        <fullName evidence="9">Isoleucyl-tRNA synthetase</fullName>
    </alternativeName>
</protein>
<gene>
    <name evidence="16" type="ORF">QBZ16_002638</name>
</gene>
<evidence type="ECO:0000256" key="9">
    <source>
        <dbReference type="ARBA" id="ARBA00032665"/>
    </source>
</evidence>
<dbReference type="PANTHER" id="PTHR42765">
    <property type="entry name" value="SOLEUCYL-TRNA SYNTHETASE"/>
    <property type="match status" value="1"/>
</dbReference>
<evidence type="ECO:0000313" key="16">
    <source>
        <dbReference type="EMBL" id="KAK2078948.1"/>
    </source>
</evidence>
<dbReference type="InterPro" id="IPR050081">
    <property type="entry name" value="Ile-tRNA_ligase"/>
</dbReference>
<evidence type="ECO:0000256" key="1">
    <source>
        <dbReference type="ARBA" id="ARBA00004173"/>
    </source>
</evidence>
<keyword evidence="17" id="KW-1185">Reference proteome</keyword>
<keyword evidence="5 11" id="KW-0547">Nucleotide-binding</keyword>
<evidence type="ECO:0000256" key="7">
    <source>
        <dbReference type="ARBA" id="ARBA00022917"/>
    </source>
</evidence>
<dbReference type="GO" id="GO:0032543">
    <property type="term" value="P:mitochondrial translation"/>
    <property type="evidence" value="ECO:0007669"/>
    <property type="project" value="TreeGrafter"/>
</dbReference>
<comment type="subcellular location">
    <subcellularLocation>
        <location evidence="1">Mitochondrion</location>
    </subcellularLocation>
</comment>
<evidence type="ECO:0000256" key="8">
    <source>
        <dbReference type="ARBA" id="ARBA00023146"/>
    </source>
</evidence>
<dbReference type="Pfam" id="PF06827">
    <property type="entry name" value="zf-FPG_IleRS"/>
    <property type="match status" value="1"/>
</dbReference>
<evidence type="ECO:0000256" key="3">
    <source>
        <dbReference type="ARBA" id="ARBA00013165"/>
    </source>
</evidence>
<dbReference type="SUPFAM" id="SSF52374">
    <property type="entry name" value="Nucleotidylyl transferase"/>
    <property type="match status" value="1"/>
</dbReference>
<dbReference type="InterPro" id="IPR023585">
    <property type="entry name" value="Ile-tRNA-ligase_type1"/>
</dbReference>
<dbReference type="Pfam" id="PF08264">
    <property type="entry name" value="Anticodon_1"/>
    <property type="match status" value="1"/>
</dbReference>
<dbReference type="PANTHER" id="PTHR42765:SF1">
    <property type="entry name" value="ISOLEUCINE--TRNA LIGASE, MITOCHONDRIAL"/>
    <property type="match status" value="1"/>
</dbReference>
<evidence type="ECO:0000259" key="14">
    <source>
        <dbReference type="Pfam" id="PF06827"/>
    </source>
</evidence>
<dbReference type="InterPro" id="IPR013155">
    <property type="entry name" value="M/V/L/I-tRNA-synth_anticd-bd"/>
</dbReference>
<dbReference type="PRINTS" id="PR00984">
    <property type="entry name" value="TRNASYNTHILE"/>
</dbReference>
<dbReference type="GO" id="GO:0048608">
    <property type="term" value="P:reproductive structure development"/>
    <property type="evidence" value="ECO:0007669"/>
    <property type="project" value="UniProtKB-ARBA"/>
</dbReference>
<dbReference type="InterPro" id="IPR001412">
    <property type="entry name" value="aa-tRNA-synth_I_CS"/>
</dbReference>
<evidence type="ECO:0000256" key="11">
    <source>
        <dbReference type="RuleBase" id="RU363035"/>
    </source>
</evidence>
<comment type="caution">
    <text evidence="16">The sequence shown here is derived from an EMBL/GenBank/DDBJ whole genome shotgun (WGS) entry which is preliminary data.</text>
</comment>
<feature type="domain" description="Methionyl/Valyl/Leucyl/Isoleucyl-tRNA synthetase anticodon-binding" evidence="15">
    <location>
        <begin position="736"/>
        <end position="893"/>
    </location>
</feature>